<dbReference type="GO" id="GO:0006310">
    <property type="term" value="P:DNA recombination"/>
    <property type="evidence" value="ECO:0007669"/>
    <property type="project" value="InterPro"/>
</dbReference>
<evidence type="ECO:0000256" key="2">
    <source>
        <dbReference type="ARBA" id="ARBA00022845"/>
    </source>
</evidence>
<dbReference type="GO" id="GO:0006417">
    <property type="term" value="P:regulation of translation"/>
    <property type="evidence" value="ECO:0007669"/>
    <property type="project" value="UniProtKB-KW"/>
</dbReference>
<dbReference type="PRINTS" id="PR01727">
    <property type="entry name" value="DNABINDINGHU"/>
</dbReference>
<accession>A0A382EDE2</accession>
<protein>
    <recommendedName>
        <fullName evidence="1">Integration host factor subunit beta</fullName>
    </recommendedName>
</protein>
<dbReference type="GO" id="GO:0030527">
    <property type="term" value="F:structural constituent of chromatin"/>
    <property type="evidence" value="ECO:0007669"/>
    <property type="project" value="InterPro"/>
</dbReference>
<dbReference type="SUPFAM" id="SSF47729">
    <property type="entry name" value="IHF-like DNA-binding proteins"/>
    <property type="match status" value="1"/>
</dbReference>
<dbReference type="Gene3D" id="4.10.520.10">
    <property type="entry name" value="IHF-like DNA-binding proteins"/>
    <property type="match status" value="1"/>
</dbReference>
<evidence type="ECO:0000313" key="4">
    <source>
        <dbReference type="EMBL" id="SVB48021.1"/>
    </source>
</evidence>
<dbReference type="Pfam" id="PF00216">
    <property type="entry name" value="Bac_DNA_binding"/>
    <property type="match status" value="1"/>
</dbReference>
<dbReference type="InterPro" id="IPR000119">
    <property type="entry name" value="Hist_DNA-bd"/>
</dbReference>
<dbReference type="InterPro" id="IPR010992">
    <property type="entry name" value="IHF-like_DNA-bd_dom_sf"/>
</dbReference>
<dbReference type="PANTHER" id="PTHR33175">
    <property type="entry name" value="DNA-BINDING PROTEIN HU"/>
    <property type="match status" value="1"/>
</dbReference>
<dbReference type="SMART" id="SM00411">
    <property type="entry name" value="BHL"/>
    <property type="match status" value="1"/>
</dbReference>
<dbReference type="AlphaFoldDB" id="A0A382EDE2"/>
<dbReference type="PROSITE" id="PS00045">
    <property type="entry name" value="HISTONE_LIKE"/>
    <property type="match status" value="1"/>
</dbReference>
<dbReference type="NCBIfam" id="NF001222">
    <property type="entry name" value="PRK00199.1"/>
    <property type="match status" value="1"/>
</dbReference>
<keyword evidence="3" id="KW-0238">DNA-binding</keyword>
<dbReference type="CDD" id="cd13836">
    <property type="entry name" value="IHF_B"/>
    <property type="match status" value="1"/>
</dbReference>
<evidence type="ECO:0000256" key="1">
    <source>
        <dbReference type="ARBA" id="ARBA00018700"/>
    </source>
</evidence>
<gene>
    <name evidence="4" type="ORF">METZ01_LOCUS200875</name>
</gene>
<dbReference type="GO" id="GO:0006355">
    <property type="term" value="P:regulation of DNA-templated transcription"/>
    <property type="evidence" value="ECO:0007669"/>
    <property type="project" value="InterPro"/>
</dbReference>
<dbReference type="GO" id="GO:0005694">
    <property type="term" value="C:chromosome"/>
    <property type="evidence" value="ECO:0007669"/>
    <property type="project" value="InterPro"/>
</dbReference>
<reference evidence="4" key="1">
    <citation type="submission" date="2018-05" db="EMBL/GenBank/DDBJ databases">
        <authorList>
            <person name="Lanie J.A."/>
            <person name="Ng W.-L."/>
            <person name="Kazmierczak K.M."/>
            <person name="Andrzejewski T.M."/>
            <person name="Davidsen T.M."/>
            <person name="Wayne K.J."/>
            <person name="Tettelin H."/>
            <person name="Glass J.I."/>
            <person name="Rusch D."/>
            <person name="Podicherti R."/>
            <person name="Tsui H.-C.T."/>
            <person name="Winkler M.E."/>
        </authorList>
    </citation>
    <scope>NUCLEOTIDE SEQUENCE</scope>
</reference>
<name>A0A382EDE2_9ZZZZ</name>
<dbReference type="PANTHER" id="PTHR33175:SF5">
    <property type="entry name" value="INTEGRATION HOST FACTOR SUBUNIT BETA"/>
    <property type="match status" value="1"/>
</dbReference>
<dbReference type="InterPro" id="IPR020816">
    <property type="entry name" value="Histone-like_DNA-bd_CS"/>
</dbReference>
<evidence type="ECO:0000256" key="3">
    <source>
        <dbReference type="ARBA" id="ARBA00023125"/>
    </source>
</evidence>
<dbReference type="GO" id="GO:0005829">
    <property type="term" value="C:cytosol"/>
    <property type="evidence" value="ECO:0007669"/>
    <property type="project" value="TreeGrafter"/>
</dbReference>
<organism evidence="4">
    <name type="scientific">marine metagenome</name>
    <dbReference type="NCBI Taxonomy" id="408172"/>
    <lineage>
        <taxon>unclassified sequences</taxon>
        <taxon>metagenomes</taxon>
        <taxon>ecological metagenomes</taxon>
    </lineage>
</organism>
<dbReference type="EMBL" id="UINC01043664">
    <property type="protein sequence ID" value="SVB48021.1"/>
    <property type="molecule type" value="Genomic_DNA"/>
</dbReference>
<proteinExistence type="predicted"/>
<dbReference type="GO" id="GO:0003677">
    <property type="term" value="F:DNA binding"/>
    <property type="evidence" value="ECO:0007669"/>
    <property type="project" value="UniProtKB-KW"/>
</dbReference>
<dbReference type="InterPro" id="IPR005685">
    <property type="entry name" value="IHF_beta"/>
</dbReference>
<dbReference type="NCBIfam" id="TIGR00988">
    <property type="entry name" value="hip"/>
    <property type="match status" value="1"/>
</dbReference>
<keyword evidence="2" id="KW-0810">Translation regulation</keyword>
<sequence>MTKSELIAYLAEQNPHLYQRDVERIVTTVFDEITSALCRGDRVELRGFGAFSIKQRGSRIGRNPRTGEAVQVVAKSIPYFKTGKNLRAKLNN</sequence>